<dbReference type="OrthoDB" id="9807233at2"/>
<keyword evidence="1 7" id="KW-0806">Transcription termination</keyword>
<keyword evidence="3 7" id="KW-0889">Transcription antitermination</keyword>
<gene>
    <name evidence="7" type="primary">nusA</name>
    <name evidence="9" type="ORF">EC912_101451</name>
</gene>
<keyword evidence="5 7" id="KW-0805">Transcription regulation</keyword>
<dbReference type="Pfam" id="PF14520">
    <property type="entry name" value="HHH_5"/>
    <property type="match status" value="1"/>
</dbReference>
<dbReference type="GO" id="GO:0005829">
    <property type="term" value="C:cytosol"/>
    <property type="evidence" value="ECO:0007669"/>
    <property type="project" value="TreeGrafter"/>
</dbReference>
<dbReference type="RefSeq" id="WP_132141504.1">
    <property type="nucleotide sequence ID" value="NZ_SMCS01000001.1"/>
</dbReference>
<dbReference type="PANTHER" id="PTHR22648:SF0">
    <property type="entry name" value="TRANSCRIPTION TERMINATION_ANTITERMINATION PROTEIN NUSA"/>
    <property type="match status" value="1"/>
</dbReference>
<reference evidence="9 10" key="1">
    <citation type="submission" date="2019-03" db="EMBL/GenBank/DDBJ databases">
        <title>Above-ground endophytic microbial communities from plants in different locations in the United States.</title>
        <authorList>
            <person name="Frank C."/>
        </authorList>
    </citation>
    <scope>NUCLEOTIDE SEQUENCE [LARGE SCALE GENOMIC DNA]</scope>
    <source>
        <strain evidence="9 10">LP_13_YM</strain>
    </source>
</reference>
<organism evidence="9 10">
    <name type="scientific">Luteibacter rhizovicinus</name>
    <dbReference type="NCBI Taxonomy" id="242606"/>
    <lineage>
        <taxon>Bacteria</taxon>
        <taxon>Pseudomonadati</taxon>
        <taxon>Pseudomonadota</taxon>
        <taxon>Gammaproteobacteria</taxon>
        <taxon>Lysobacterales</taxon>
        <taxon>Rhodanobacteraceae</taxon>
        <taxon>Luteibacter</taxon>
    </lineage>
</organism>
<dbReference type="InterPro" id="IPR025249">
    <property type="entry name" value="TF_NusA_KH_1st"/>
</dbReference>
<dbReference type="PROSITE" id="PS50126">
    <property type="entry name" value="S1"/>
    <property type="match status" value="1"/>
</dbReference>
<dbReference type="InterPro" id="IPR009019">
    <property type="entry name" value="KH_sf_prok-type"/>
</dbReference>
<dbReference type="CDD" id="cd04455">
    <property type="entry name" value="S1_NusA"/>
    <property type="match status" value="1"/>
</dbReference>
<evidence type="ECO:0000313" key="9">
    <source>
        <dbReference type="EMBL" id="TCV97439.1"/>
    </source>
</evidence>
<comment type="subcellular location">
    <subcellularLocation>
        <location evidence="7">Cytoplasm</location>
    </subcellularLocation>
</comment>
<dbReference type="EMBL" id="SMCS01000001">
    <property type="protein sequence ID" value="TCV97439.1"/>
    <property type="molecule type" value="Genomic_DNA"/>
</dbReference>
<evidence type="ECO:0000256" key="2">
    <source>
        <dbReference type="ARBA" id="ARBA00022490"/>
    </source>
</evidence>
<dbReference type="CDD" id="cd02134">
    <property type="entry name" value="KH-II_NusA_rpt1"/>
    <property type="match status" value="1"/>
</dbReference>
<dbReference type="GO" id="GO:0006353">
    <property type="term" value="P:DNA-templated transcription termination"/>
    <property type="evidence" value="ECO:0007669"/>
    <property type="project" value="UniProtKB-UniRule"/>
</dbReference>
<dbReference type="HAMAP" id="MF_00945_B">
    <property type="entry name" value="NusA_B"/>
    <property type="match status" value="1"/>
</dbReference>
<protein>
    <recommendedName>
        <fullName evidence="7">Transcription termination/antitermination protein NusA</fullName>
    </recommendedName>
</protein>
<comment type="subunit">
    <text evidence="7">Monomer. Binds directly to the core enzyme of the DNA-dependent RNA polymerase and to nascent RNA.</text>
</comment>
<dbReference type="SUPFAM" id="SSF54814">
    <property type="entry name" value="Prokaryotic type KH domain (KH-domain type II)"/>
    <property type="match status" value="2"/>
</dbReference>
<evidence type="ECO:0000256" key="5">
    <source>
        <dbReference type="ARBA" id="ARBA00023015"/>
    </source>
</evidence>
<dbReference type="GO" id="GO:0003723">
    <property type="term" value="F:RNA binding"/>
    <property type="evidence" value="ECO:0007669"/>
    <property type="project" value="UniProtKB-UniRule"/>
</dbReference>
<dbReference type="Pfam" id="PF26594">
    <property type="entry name" value="KH_NusA_2nd"/>
    <property type="match status" value="1"/>
</dbReference>
<proteinExistence type="inferred from homology"/>
<dbReference type="GO" id="GO:0003700">
    <property type="term" value="F:DNA-binding transcription factor activity"/>
    <property type="evidence" value="ECO:0007669"/>
    <property type="project" value="InterPro"/>
</dbReference>
<keyword evidence="4 7" id="KW-0694">RNA-binding</keyword>
<dbReference type="Proteomes" id="UP000295645">
    <property type="component" value="Unassembled WGS sequence"/>
</dbReference>
<comment type="function">
    <text evidence="7">Participates in both transcription termination and antitermination.</text>
</comment>
<evidence type="ECO:0000256" key="7">
    <source>
        <dbReference type="HAMAP-Rule" id="MF_00945"/>
    </source>
</evidence>
<dbReference type="Pfam" id="PF13184">
    <property type="entry name" value="KH_NusA_1st"/>
    <property type="match status" value="1"/>
</dbReference>
<dbReference type="SUPFAM" id="SSF50249">
    <property type="entry name" value="Nucleic acid-binding proteins"/>
    <property type="match status" value="1"/>
</dbReference>
<name>A0A4V2W4V9_9GAMM</name>
<dbReference type="NCBIfam" id="TIGR01953">
    <property type="entry name" value="NusA"/>
    <property type="match status" value="1"/>
</dbReference>
<dbReference type="GO" id="GO:0000166">
    <property type="term" value="F:nucleotide binding"/>
    <property type="evidence" value="ECO:0007669"/>
    <property type="project" value="InterPro"/>
</dbReference>
<evidence type="ECO:0000256" key="4">
    <source>
        <dbReference type="ARBA" id="ARBA00022884"/>
    </source>
</evidence>
<dbReference type="CDD" id="cd22529">
    <property type="entry name" value="KH-II_NusA_rpt2"/>
    <property type="match status" value="1"/>
</dbReference>
<evidence type="ECO:0000256" key="1">
    <source>
        <dbReference type="ARBA" id="ARBA00022472"/>
    </source>
</evidence>
<dbReference type="NCBIfam" id="TIGR01954">
    <property type="entry name" value="nusA_Cterm_rpt"/>
    <property type="match status" value="2"/>
</dbReference>
<dbReference type="PROSITE" id="PS50084">
    <property type="entry name" value="KH_TYPE_1"/>
    <property type="match status" value="1"/>
</dbReference>
<comment type="caution">
    <text evidence="9">The sequence shown here is derived from an EMBL/GenBank/DDBJ whole genome shotgun (WGS) entry which is preliminary data.</text>
</comment>
<sequence>MSKELLLVVEAVANEKGVPHEVIFEALEAALASAAKKRYPDEDPEIRVEIDRKTGDYETFRSYEIIADDAEMESPYFQVRLMDALDEAEEKGLEGKPEVGGFMETQIDNAEFGRIAAQAAKQVIVQRVREAERELVVNAFQDRVGELVTGIVKRVERGNVYLDLGSNAEAFIPRDKTIPRESARVGDRVRGYLYEVKSEIRGPQLFVSRSAPEFMIELFKLEVPEVGQGLVEIKGCARDPGDRAKIAVVAHDSRTDPIGACIGMRGSRVQAVSNELNGERVDIILWHENQAQYVINAMAPAEVQSIIMDEEKHSMDIAVAEDKLSQAIGRGGQNVRLASKLTGWQLNVMTQDQVTAKSEAEQEAALKLFMDRLEVDQEIANILVQEGFSSVEEIAYVPSAELLAVEGFDEDIVEELRARARDALLTEALAAEEVIEEHRPSEEMLALDGMDEATAFALAERGVVTLDDLGDLAVDEMIDIDGMNEERAAQLIMAARAPMIARLEKGG</sequence>
<keyword evidence="10" id="KW-1185">Reference proteome</keyword>
<dbReference type="SMART" id="SM00316">
    <property type="entry name" value="S1"/>
    <property type="match status" value="1"/>
</dbReference>
<feature type="domain" description="S1 motif" evidence="8">
    <location>
        <begin position="145"/>
        <end position="210"/>
    </location>
</feature>
<dbReference type="Pfam" id="PF00575">
    <property type="entry name" value="S1"/>
    <property type="match status" value="1"/>
</dbReference>
<dbReference type="Gene3D" id="3.30.300.20">
    <property type="match status" value="2"/>
</dbReference>
<dbReference type="InterPro" id="IPR015946">
    <property type="entry name" value="KH_dom-like_a/b"/>
</dbReference>
<dbReference type="GO" id="GO:0031564">
    <property type="term" value="P:transcription antitermination"/>
    <property type="evidence" value="ECO:0007669"/>
    <property type="project" value="UniProtKB-UniRule"/>
</dbReference>
<dbReference type="InterPro" id="IPR013735">
    <property type="entry name" value="TF_NusA_N"/>
</dbReference>
<dbReference type="SUPFAM" id="SSF47794">
    <property type="entry name" value="Rad51 N-terminal domain-like"/>
    <property type="match status" value="2"/>
</dbReference>
<dbReference type="InterPro" id="IPR010995">
    <property type="entry name" value="DNA_repair_Rad51/TF_NusA_a-hlx"/>
</dbReference>
<dbReference type="SUPFAM" id="SSF69705">
    <property type="entry name" value="Transcription factor NusA, N-terminal domain"/>
    <property type="match status" value="1"/>
</dbReference>
<evidence type="ECO:0000256" key="6">
    <source>
        <dbReference type="ARBA" id="ARBA00023163"/>
    </source>
</evidence>
<comment type="similarity">
    <text evidence="7">Belongs to the NusA family.</text>
</comment>
<accession>A0A4V2W4V9</accession>
<evidence type="ECO:0000313" key="10">
    <source>
        <dbReference type="Proteomes" id="UP000295645"/>
    </source>
</evidence>
<evidence type="ECO:0000259" key="8">
    <source>
        <dbReference type="PROSITE" id="PS50126"/>
    </source>
</evidence>
<keyword evidence="6 7" id="KW-0804">Transcription</keyword>
<dbReference type="FunFam" id="3.30.300.20:FF:000005">
    <property type="entry name" value="Transcription termination/antitermination protein NusA"/>
    <property type="match status" value="1"/>
</dbReference>
<dbReference type="AlphaFoldDB" id="A0A4V2W4V9"/>
<dbReference type="FunFam" id="3.30.300.20:FF:000002">
    <property type="entry name" value="Transcription termination/antitermination protein NusA"/>
    <property type="match status" value="1"/>
</dbReference>
<dbReference type="Gene3D" id="2.40.50.140">
    <property type="entry name" value="Nucleic acid-binding proteins"/>
    <property type="match status" value="1"/>
</dbReference>
<dbReference type="InterPro" id="IPR012340">
    <property type="entry name" value="NA-bd_OB-fold"/>
</dbReference>
<dbReference type="Pfam" id="PF08529">
    <property type="entry name" value="NusA_N"/>
    <property type="match status" value="1"/>
</dbReference>
<dbReference type="Gene3D" id="3.30.1480.10">
    <property type="entry name" value="NusA, N-terminal domain"/>
    <property type="match status" value="1"/>
</dbReference>
<dbReference type="PANTHER" id="PTHR22648">
    <property type="entry name" value="TRANSCRIPTION TERMINATION FACTOR NUSA"/>
    <property type="match status" value="1"/>
</dbReference>
<dbReference type="FunFam" id="1.10.150.20:FF:000018">
    <property type="entry name" value="Transcription termination/antitermination protein NusA"/>
    <property type="match status" value="1"/>
</dbReference>
<evidence type="ECO:0000256" key="3">
    <source>
        <dbReference type="ARBA" id="ARBA00022814"/>
    </source>
</evidence>
<dbReference type="InterPro" id="IPR010213">
    <property type="entry name" value="TF_NusA"/>
</dbReference>
<dbReference type="SMART" id="SM00322">
    <property type="entry name" value="KH"/>
    <property type="match status" value="2"/>
</dbReference>
<dbReference type="InterPro" id="IPR036555">
    <property type="entry name" value="NusA_N_sf"/>
</dbReference>
<dbReference type="Gene3D" id="1.10.150.20">
    <property type="entry name" value="5' to 3' exonuclease, C-terminal subdomain"/>
    <property type="match status" value="2"/>
</dbReference>
<dbReference type="FunFam" id="2.40.50.140:FF:000058">
    <property type="entry name" value="Transcription termination/antitermination protein NusA"/>
    <property type="match status" value="1"/>
</dbReference>
<dbReference type="InterPro" id="IPR010214">
    <property type="entry name" value="Tscrpt_termin_fac_NusA_C_rpt"/>
</dbReference>
<dbReference type="InterPro" id="IPR004087">
    <property type="entry name" value="KH_dom"/>
</dbReference>
<dbReference type="InterPro" id="IPR003029">
    <property type="entry name" value="S1_domain"/>
</dbReference>
<dbReference type="InterPro" id="IPR030842">
    <property type="entry name" value="TF_NusA_bacterial"/>
</dbReference>
<dbReference type="InterPro" id="IPR058582">
    <property type="entry name" value="KH_NusA_2nd"/>
</dbReference>
<keyword evidence="2 7" id="KW-0963">Cytoplasm</keyword>